<dbReference type="SUPFAM" id="SSF53474">
    <property type="entry name" value="alpha/beta-Hydrolases"/>
    <property type="match status" value="1"/>
</dbReference>
<evidence type="ECO:0000256" key="1">
    <source>
        <dbReference type="ARBA" id="ARBA00005964"/>
    </source>
</evidence>
<accession>A0A9P9WRR6</accession>
<organism evidence="5 6">
    <name type="scientific">Neoarthrinium moseri</name>
    <dbReference type="NCBI Taxonomy" id="1658444"/>
    <lineage>
        <taxon>Eukaryota</taxon>
        <taxon>Fungi</taxon>
        <taxon>Dikarya</taxon>
        <taxon>Ascomycota</taxon>
        <taxon>Pezizomycotina</taxon>
        <taxon>Sordariomycetes</taxon>
        <taxon>Xylariomycetidae</taxon>
        <taxon>Amphisphaeriales</taxon>
        <taxon>Apiosporaceae</taxon>
        <taxon>Neoarthrinium</taxon>
    </lineage>
</organism>
<dbReference type="Gene3D" id="3.40.50.1820">
    <property type="entry name" value="alpha/beta hydrolase"/>
    <property type="match status" value="1"/>
</dbReference>
<keyword evidence="6" id="KW-1185">Reference proteome</keyword>
<evidence type="ECO:0000256" key="2">
    <source>
        <dbReference type="ARBA" id="ARBA00022801"/>
    </source>
</evidence>
<dbReference type="EMBL" id="JAFIMR010000006">
    <property type="protein sequence ID" value="KAI1877365.1"/>
    <property type="molecule type" value="Genomic_DNA"/>
</dbReference>
<dbReference type="Pfam" id="PF00135">
    <property type="entry name" value="COesterase"/>
    <property type="match status" value="1"/>
</dbReference>
<evidence type="ECO:0000313" key="5">
    <source>
        <dbReference type="EMBL" id="KAI1877365.1"/>
    </source>
</evidence>
<keyword evidence="2 3" id="KW-0378">Hydrolase</keyword>
<gene>
    <name evidence="5" type="ORF">JX265_003373</name>
</gene>
<dbReference type="InterPro" id="IPR029058">
    <property type="entry name" value="AB_hydrolase_fold"/>
</dbReference>
<sequence length="541" mass="60801">MGNTISYTIKEHELDLGGKGSVKGLQYDEKSRRYAGVPYALPPTGEHRWRKPRPLPANHRLVSPNGEAFDATKFKPVCPQEAYHAGAESSDDVAFSEDCLVMNIWTPVPKPGEPRDKKYPVALWLHGGWFQMGDPSQDATMDPTEMISTGGVNAIVVAIGYRLNIFGFLAAQELLDESDGESAGNFGLWDQRLAMEWVKENISAFGGDPNNITLGGRSAGSYGVEAQVLHDFRSNASHPGGELFQRFYMISNAIPAQPKTVSDTQEQFDELCQHFGIEKAESGAEKMAKLRAISWKDLLLAIKKLNNHTFRPVTDELFIHSGMTEYLSDGRFAAEFTKRKLRILIGEVLNEETLYATYHAPEEANVDALRLQVGNYYAPETTDRILKQYSLPETDDLSEWRMLFGIIIADGQVRAPSRLLVHNLLSHGVSLRDIWRYRVAKRLSFITEKVAPVSFGVAHAMDKPWWNFSIVHGPTAEERVLMQEWIDMLVAFVHDDQAYDLGTRAIDEMKVVNSENVIEVQKDKRWPQLVRLGEVFAGNTE</sequence>
<dbReference type="InterPro" id="IPR019826">
    <property type="entry name" value="Carboxylesterase_B_AS"/>
</dbReference>
<comment type="caution">
    <text evidence="5">The sequence shown here is derived from an EMBL/GenBank/DDBJ whole genome shotgun (WGS) entry which is preliminary data.</text>
</comment>
<proteinExistence type="inferred from homology"/>
<evidence type="ECO:0000259" key="4">
    <source>
        <dbReference type="Pfam" id="PF00135"/>
    </source>
</evidence>
<dbReference type="PANTHER" id="PTHR43142">
    <property type="entry name" value="CARBOXYLIC ESTER HYDROLASE"/>
    <property type="match status" value="1"/>
</dbReference>
<reference evidence="5" key="1">
    <citation type="submission" date="2021-03" db="EMBL/GenBank/DDBJ databases">
        <title>Revisited historic fungal species revealed as producer of novel bioactive compounds through whole genome sequencing and comparative genomics.</title>
        <authorList>
            <person name="Vignolle G.A."/>
            <person name="Hochenegger N."/>
            <person name="Mach R.L."/>
            <person name="Mach-Aigner A.R."/>
            <person name="Javad Rahimi M."/>
            <person name="Salim K.A."/>
            <person name="Chan C.M."/>
            <person name="Lim L.B.L."/>
            <person name="Cai F."/>
            <person name="Druzhinina I.S."/>
            <person name="U'Ren J.M."/>
            <person name="Derntl C."/>
        </authorList>
    </citation>
    <scope>NUCLEOTIDE SEQUENCE</scope>
    <source>
        <strain evidence="5">TUCIM 5799</strain>
    </source>
</reference>
<protein>
    <recommendedName>
        <fullName evidence="3">Carboxylic ester hydrolase</fullName>
        <ecNumber evidence="3">3.1.1.-</ecNumber>
    </recommendedName>
</protein>
<dbReference type="Proteomes" id="UP000829685">
    <property type="component" value="Unassembled WGS sequence"/>
</dbReference>
<dbReference type="InterPro" id="IPR002018">
    <property type="entry name" value="CarbesteraseB"/>
</dbReference>
<dbReference type="PANTHER" id="PTHR43142:SF8">
    <property type="entry name" value="CARBOXYLIC ESTER HYDROLASE"/>
    <property type="match status" value="1"/>
</dbReference>
<feature type="domain" description="Carboxylesterase type B" evidence="4">
    <location>
        <begin position="20"/>
        <end position="523"/>
    </location>
</feature>
<dbReference type="AlphaFoldDB" id="A0A9P9WRR6"/>
<dbReference type="EC" id="3.1.1.-" evidence="3"/>
<evidence type="ECO:0000256" key="3">
    <source>
        <dbReference type="RuleBase" id="RU361235"/>
    </source>
</evidence>
<dbReference type="GO" id="GO:0016787">
    <property type="term" value="F:hydrolase activity"/>
    <property type="evidence" value="ECO:0007669"/>
    <property type="project" value="UniProtKB-KW"/>
</dbReference>
<name>A0A9P9WRR6_9PEZI</name>
<comment type="similarity">
    <text evidence="1 3">Belongs to the type-B carboxylesterase/lipase family.</text>
</comment>
<evidence type="ECO:0000313" key="6">
    <source>
        <dbReference type="Proteomes" id="UP000829685"/>
    </source>
</evidence>
<dbReference type="PROSITE" id="PS00122">
    <property type="entry name" value="CARBOXYLESTERASE_B_1"/>
    <property type="match status" value="1"/>
</dbReference>